<feature type="coiled-coil region" evidence="1">
    <location>
        <begin position="90"/>
        <end position="124"/>
    </location>
</feature>
<evidence type="ECO:0000256" key="1">
    <source>
        <dbReference type="SAM" id="Coils"/>
    </source>
</evidence>
<accession>A0AAD9UMT4</accession>
<dbReference type="GeneID" id="94337219"/>
<protein>
    <submittedName>
        <fullName evidence="2">Uncharacterized protein</fullName>
    </submittedName>
</protein>
<reference evidence="2" key="1">
    <citation type="journal article" date="2023" name="Nat. Microbiol.">
        <title>Babesia duncani multi-omics identifies virulence factors and drug targets.</title>
        <authorList>
            <person name="Singh P."/>
            <person name="Lonardi S."/>
            <person name="Liang Q."/>
            <person name="Vydyam P."/>
            <person name="Khabirova E."/>
            <person name="Fang T."/>
            <person name="Gihaz S."/>
            <person name="Thekkiniath J."/>
            <person name="Munshi M."/>
            <person name="Abel S."/>
            <person name="Ciampossin L."/>
            <person name="Batugedara G."/>
            <person name="Gupta M."/>
            <person name="Lu X.M."/>
            <person name="Lenz T."/>
            <person name="Chakravarty S."/>
            <person name="Cornillot E."/>
            <person name="Hu Y."/>
            <person name="Ma W."/>
            <person name="Gonzalez L.M."/>
            <person name="Sanchez S."/>
            <person name="Estrada K."/>
            <person name="Sanchez-Flores A."/>
            <person name="Montero E."/>
            <person name="Harb O.S."/>
            <person name="Le Roch K.G."/>
            <person name="Mamoun C.B."/>
        </authorList>
    </citation>
    <scope>NUCLEOTIDE SEQUENCE</scope>
    <source>
        <strain evidence="2">WA1</strain>
    </source>
</reference>
<dbReference type="Proteomes" id="UP001214638">
    <property type="component" value="Unassembled WGS sequence"/>
</dbReference>
<dbReference type="KEGG" id="bdw:94337219"/>
<keyword evidence="1" id="KW-0175">Coiled coil</keyword>
<gene>
    <name evidence="2" type="ORF">BdWA1_002922</name>
</gene>
<dbReference type="RefSeq" id="XP_067802092.1">
    <property type="nucleotide sequence ID" value="XM_067947941.1"/>
</dbReference>
<proteinExistence type="predicted"/>
<name>A0AAD9UMT4_9APIC</name>
<dbReference type="EMBL" id="JALLKP010000004">
    <property type="protein sequence ID" value="KAK2195249.1"/>
    <property type="molecule type" value="Genomic_DNA"/>
</dbReference>
<sequence>MLGKFVNLVDEQFGGLTDDKKKKRSEKQSIGESEERVKSYLSRIKSLKDIHGGNIETRSEAVSLETLHTPTPQHRHVYFAGLPLSQSKEFLALKREQRLQQQEKEKLENQLEQLNHHVSELQESFNVNYTRFQLAVTKAMQIGMACGIMCNVFQHVRHRQQRIALAKMSTRISKRRMYRLATPIVVNRIATTIDKLENRQVYHALQVLKHCRKSTKTKPSPATTKQGTDMDNIKETLLIRLEQLVNQEMKLLNIPQGN</sequence>
<organism evidence="2 3">
    <name type="scientific">Babesia duncani</name>
    <dbReference type="NCBI Taxonomy" id="323732"/>
    <lineage>
        <taxon>Eukaryota</taxon>
        <taxon>Sar</taxon>
        <taxon>Alveolata</taxon>
        <taxon>Apicomplexa</taxon>
        <taxon>Aconoidasida</taxon>
        <taxon>Piroplasmida</taxon>
        <taxon>Babesiidae</taxon>
        <taxon>Babesia</taxon>
    </lineage>
</organism>
<evidence type="ECO:0000313" key="3">
    <source>
        <dbReference type="Proteomes" id="UP001214638"/>
    </source>
</evidence>
<dbReference type="AlphaFoldDB" id="A0AAD9UMT4"/>
<evidence type="ECO:0000313" key="2">
    <source>
        <dbReference type="EMBL" id="KAK2195249.1"/>
    </source>
</evidence>
<comment type="caution">
    <text evidence="2">The sequence shown here is derived from an EMBL/GenBank/DDBJ whole genome shotgun (WGS) entry which is preliminary data.</text>
</comment>
<keyword evidence="3" id="KW-1185">Reference proteome</keyword>